<keyword evidence="1" id="KW-0732">Signal</keyword>
<dbReference type="Proteomes" id="UP000651668">
    <property type="component" value="Unassembled WGS sequence"/>
</dbReference>
<comment type="caution">
    <text evidence="2">The sequence shown here is derived from an EMBL/GenBank/DDBJ whole genome shotgun (WGS) entry which is preliminary data.</text>
</comment>
<gene>
    <name evidence="2" type="ORF">GCM10011387_21730</name>
</gene>
<evidence type="ECO:0000313" key="2">
    <source>
        <dbReference type="EMBL" id="GGC68025.1"/>
    </source>
</evidence>
<evidence type="ECO:0000256" key="1">
    <source>
        <dbReference type="SAM" id="SignalP"/>
    </source>
</evidence>
<sequence length="153" mass="16329">MKSILTLLFFSMMLMLNTDAVQAQARSGLGINAGLNTSEYGIGYGGMFFGEIKVAKAVSVVPALGYVVPSGLNLSLNGRYFFDESLYVNAGPLWNLVSLEHGDFGLGGSAGVGLSQKVSRISVVDFNFQVDLAHFNNALRPVVGVRIAFQGIF</sequence>
<dbReference type="EMBL" id="BMIL01000007">
    <property type="protein sequence ID" value="GGC68025.1"/>
    <property type="molecule type" value="Genomic_DNA"/>
</dbReference>
<dbReference type="AlphaFoldDB" id="A0A916XG34"/>
<feature type="chain" id="PRO_5037042964" description="Outer membrane protein beta-barrel domain-containing protein" evidence="1">
    <location>
        <begin position="24"/>
        <end position="153"/>
    </location>
</feature>
<proteinExistence type="predicted"/>
<name>A0A916XG34_9SPHI</name>
<keyword evidence="3" id="KW-1185">Reference proteome</keyword>
<dbReference type="RefSeq" id="WP_188626932.1">
    <property type="nucleotide sequence ID" value="NZ_BMIL01000007.1"/>
</dbReference>
<evidence type="ECO:0000313" key="3">
    <source>
        <dbReference type="Proteomes" id="UP000651668"/>
    </source>
</evidence>
<evidence type="ECO:0008006" key="4">
    <source>
        <dbReference type="Google" id="ProtNLM"/>
    </source>
</evidence>
<reference evidence="2" key="1">
    <citation type="journal article" date="2014" name="Int. J. Syst. Evol. Microbiol.">
        <title>Complete genome sequence of Corynebacterium casei LMG S-19264T (=DSM 44701T), isolated from a smear-ripened cheese.</title>
        <authorList>
            <consortium name="US DOE Joint Genome Institute (JGI-PGF)"/>
            <person name="Walter F."/>
            <person name="Albersmeier A."/>
            <person name="Kalinowski J."/>
            <person name="Ruckert C."/>
        </authorList>
    </citation>
    <scope>NUCLEOTIDE SEQUENCE</scope>
    <source>
        <strain evidence="2">CGMCC 1.15343</strain>
    </source>
</reference>
<protein>
    <recommendedName>
        <fullName evidence="4">Outer membrane protein beta-barrel domain-containing protein</fullName>
    </recommendedName>
</protein>
<feature type="signal peptide" evidence="1">
    <location>
        <begin position="1"/>
        <end position="23"/>
    </location>
</feature>
<organism evidence="2 3">
    <name type="scientific">Pedobacter quisquiliarum</name>
    <dbReference type="NCBI Taxonomy" id="1834438"/>
    <lineage>
        <taxon>Bacteria</taxon>
        <taxon>Pseudomonadati</taxon>
        <taxon>Bacteroidota</taxon>
        <taxon>Sphingobacteriia</taxon>
        <taxon>Sphingobacteriales</taxon>
        <taxon>Sphingobacteriaceae</taxon>
        <taxon>Pedobacter</taxon>
    </lineage>
</organism>
<reference evidence="2" key="2">
    <citation type="submission" date="2020-09" db="EMBL/GenBank/DDBJ databases">
        <authorList>
            <person name="Sun Q."/>
            <person name="Zhou Y."/>
        </authorList>
    </citation>
    <scope>NUCLEOTIDE SEQUENCE</scope>
    <source>
        <strain evidence="2">CGMCC 1.15343</strain>
    </source>
</reference>
<accession>A0A916XG34</accession>